<evidence type="ECO:0000259" key="12">
    <source>
        <dbReference type="PROSITE" id="PS50071"/>
    </source>
</evidence>
<dbReference type="SUPFAM" id="SSF46689">
    <property type="entry name" value="Homeodomain-like"/>
    <property type="match status" value="1"/>
</dbReference>
<dbReference type="InterPro" id="IPR001356">
    <property type="entry name" value="HD"/>
</dbReference>
<gene>
    <name evidence="13" type="ORF">ZOSMA_6G01650</name>
</gene>
<keyword evidence="5 9" id="KW-0371">Homeobox</keyword>
<evidence type="ECO:0000256" key="7">
    <source>
        <dbReference type="ARBA" id="ARBA00023242"/>
    </source>
</evidence>
<evidence type="ECO:0000256" key="4">
    <source>
        <dbReference type="ARBA" id="ARBA00023125"/>
    </source>
</evidence>
<dbReference type="OrthoDB" id="1896656at2759"/>
<evidence type="ECO:0000256" key="11">
    <source>
        <dbReference type="SAM" id="MobiDB-lite"/>
    </source>
</evidence>
<keyword evidence="3" id="KW-0805">Transcription regulation</keyword>
<organism evidence="13 14">
    <name type="scientific">Zostera marina</name>
    <name type="common">Eelgrass</name>
    <dbReference type="NCBI Taxonomy" id="29655"/>
    <lineage>
        <taxon>Eukaryota</taxon>
        <taxon>Viridiplantae</taxon>
        <taxon>Streptophyta</taxon>
        <taxon>Embryophyta</taxon>
        <taxon>Tracheophyta</taxon>
        <taxon>Spermatophyta</taxon>
        <taxon>Magnoliopsida</taxon>
        <taxon>Liliopsida</taxon>
        <taxon>Zosteraceae</taxon>
        <taxon>Zostera</taxon>
    </lineage>
</organism>
<dbReference type="PROSITE" id="PS50071">
    <property type="entry name" value="HOMEOBOX_2"/>
    <property type="match status" value="1"/>
</dbReference>
<name>A0A0K9NT59_ZOSMR</name>
<evidence type="ECO:0000256" key="6">
    <source>
        <dbReference type="ARBA" id="ARBA00023163"/>
    </source>
</evidence>
<accession>A0A0K9NT59</accession>
<feature type="compositionally biased region" description="Low complexity" evidence="11">
    <location>
        <begin position="58"/>
        <end position="72"/>
    </location>
</feature>
<dbReference type="PANTHER" id="PTHR45940:SF6">
    <property type="entry name" value="WUSCHEL-RELATED HOMEOBOX 2"/>
    <property type="match status" value="1"/>
</dbReference>
<feature type="compositionally biased region" description="Polar residues" evidence="11">
    <location>
        <begin position="19"/>
        <end position="33"/>
    </location>
</feature>
<proteinExistence type="inferred from homology"/>
<keyword evidence="4 9" id="KW-0238">DNA-binding</keyword>
<dbReference type="OMA" id="QMSANTH"/>
<sequence>MDSGSKPTPSRTHGPPTLACTNNQLPPSLSSYKYMQRKRKSDHNRHCMEEEEATMRRSSSGSGSNASSVPNSRWNPTNEQISLLETLYKQGVRTPTAEQIQEIAGKLREYGSIEGKNVFYWFQNHKARQRQKQKQETMACFNRLLRKTTLSVSPVSLLPHQRAIASLPPPVCANVPFVCGPYYFPHGFYPHYPQVVLPAATVQNRSREVPESQRIRKEYSSGVCSVDDGRKNTQQTLQLFPLHPTGDLLVEKTGKAVVGGITKGNEDYEVPVPTVIKLL</sequence>
<protein>
    <submittedName>
        <fullName evidence="13">WUSCHEL-related homeobox 4</fullName>
    </submittedName>
</protein>
<dbReference type="InterPro" id="IPR009057">
    <property type="entry name" value="Homeodomain-like_sf"/>
</dbReference>
<keyword evidence="7 9" id="KW-0539">Nucleus</keyword>
<evidence type="ECO:0000256" key="5">
    <source>
        <dbReference type="ARBA" id="ARBA00023155"/>
    </source>
</evidence>
<comment type="similarity">
    <text evidence="8">Belongs to the WUS homeobox family.</text>
</comment>
<dbReference type="Proteomes" id="UP000036987">
    <property type="component" value="Unassembled WGS sequence"/>
</dbReference>
<keyword evidence="14" id="KW-1185">Reference proteome</keyword>
<reference evidence="14" key="1">
    <citation type="journal article" date="2016" name="Nature">
        <title>The genome of the seagrass Zostera marina reveals angiosperm adaptation to the sea.</title>
        <authorList>
            <person name="Olsen J.L."/>
            <person name="Rouze P."/>
            <person name="Verhelst B."/>
            <person name="Lin Y.-C."/>
            <person name="Bayer T."/>
            <person name="Collen J."/>
            <person name="Dattolo E."/>
            <person name="De Paoli E."/>
            <person name="Dittami S."/>
            <person name="Maumus F."/>
            <person name="Michel G."/>
            <person name="Kersting A."/>
            <person name="Lauritano C."/>
            <person name="Lohaus R."/>
            <person name="Toepel M."/>
            <person name="Tonon T."/>
            <person name="Vanneste K."/>
            <person name="Amirebrahimi M."/>
            <person name="Brakel J."/>
            <person name="Bostroem C."/>
            <person name="Chovatia M."/>
            <person name="Grimwood J."/>
            <person name="Jenkins J.W."/>
            <person name="Jueterbock A."/>
            <person name="Mraz A."/>
            <person name="Stam W.T."/>
            <person name="Tice H."/>
            <person name="Bornberg-Bauer E."/>
            <person name="Green P.J."/>
            <person name="Pearson G.A."/>
            <person name="Procaccini G."/>
            <person name="Duarte C.M."/>
            <person name="Schmutz J."/>
            <person name="Reusch T.B.H."/>
            <person name="Van de Peer Y."/>
        </authorList>
    </citation>
    <scope>NUCLEOTIDE SEQUENCE [LARGE SCALE GENOMIC DNA]</scope>
    <source>
        <strain evidence="14">cv. Finnish</strain>
    </source>
</reference>
<dbReference type="GO" id="GO:0003700">
    <property type="term" value="F:DNA-binding transcription factor activity"/>
    <property type="evidence" value="ECO:0007669"/>
    <property type="project" value="InterPro"/>
</dbReference>
<evidence type="ECO:0000313" key="13">
    <source>
        <dbReference type="EMBL" id="KMZ59232.1"/>
    </source>
</evidence>
<dbReference type="AlphaFoldDB" id="A0A0K9NT59"/>
<evidence type="ECO:0000256" key="1">
    <source>
        <dbReference type="ARBA" id="ARBA00004123"/>
    </source>
</evidence>
<evidence type="ECO:0000256" key="10">
    <source>
        <dbReference type="RuleBase" id="RU000682"/>
    </source>
</evidence>
<feature type="domain" description="Homeobox" evidence="12">
    <location>
        <begin position="67"/>
        <end position="132"/>
    </location>
</feature>
<evidence type="ECO:0000256" key="2">
    <source>
        <dbReference type="ARBA" id="ARBA00022473"/>
    </source>
</evidence>
<dbReference type="GO" id="GO:0003677">
    <property type="term" value="F:DNA binding"/>
    <property type="evidence" value="ECO:0007669"/>
    <property type="project" value="UniProtKB-UniRule"/>
</dbReference>
<evidence type="ECO:0000256" key="3">
    <source>
        <dbReference type="ARBA" id="ARBA00023015"/>
    </source>
</evidence>
<feature type="DNA-binding region" description="Homeobox" evidence="9">
    <location>
        <begin position="69"/>
        <end position="133"/>
    </location>
</feature>
<comment type="subcellular location">
    <subcellularLocation>
        <location evidence="1 9 10">Nucleus</location>
    </subcellularLocation>
</comment>
<dbReference type="Gene3D" id="1.10.10.60">
    <property type="entry name" value="Homeodomain-like"/>
    <property type="match status" value="1"/>
</dbReference>
<dbReference type="PANTHER" id="PTHR45940">
    <property type="entry name" value="WUSCHEL-RELATED HOMEOBOX 1-RELATED"/>
    <property type="match status" value="1"/>
</dbReference>
<comment type="caution">
    <text evidence="13">The sequence shown here is derived from an EMBL/GenBank/DDBJ whole genome shotgun (WGS) entry which is preliminary data.</text>
</comment>
<dbReference type="EMBL" id="LFYR01001803">
    <property type="protein sequence ID" value="KMZ59232.1"/>
    <property type="molecule type" value="Genomic_DNA"/>
</dbReference>
<keyword evidence="6" id="KW-0804">Transcription</keyword>
<feature type="region of interest" description="Disordered" evidence="11">
    <location>
        <begin position="1"/>
        <end position="76"/>
    </location>
</feature>
<evidence type="ECO:0000256" key="8">
    <source>
        <dbReference type="ARBA" id="ARBA00024040"/>
    </source>
</evidence>
<evidence type="ECO:0000256" key="9">
    <source>
        <dbReference type="PROSITE-ProRule" id="PRU00108"/>
    </source>
</evidence>
<dbReference type="GO" id="GO:0099402">
    <property type="term" value="P:plant organ development"/>
    <property type="evidence" value="ECO:0007669"/>
    <property type="project" value="InterPro"/>
</dbReference>
<dbReference type="GO" id="GO:0005634">
    <property type="term" value="C:nucleus"/>
    <property type="evidence" value="ECO:0007669"/>
    <property type="project" value="UniProtKB-SubCell"/>
</dbReference>
<dbReference type="FunFam" id="1.10.10.60:FF:000146">
    <property type="entry name" value="WUSCHEL-related homeobox 4"/>
    <property type="match status" value="1"/>
</dbReference>
<dbReference type="CDD" id="cd00086">
    <property type="entry name" value="homeodomain"/>
    <property type="match status" value="1"/>
</dbReference>
<dbReference type="SMART" id="SM00389">
    <property type="entry name" value="HOX"/>
    <property type="match status" value="1"/>
</dbReference>
<dbReference type="InterPro" id="IPR044555">
    <property type="entry name" value="WUSCHEL-like"/>
</dbReference>
<evidence type="ECO:0000313" key="14">
    <source>
        <dbReference type="Proteomes" id="UP000036987"/>
    </source>
</evidence>
<keyword evidence="2" id="KW-0217">Developmental protein</keyword>
<dbReference type="Pfam" id="PF00046">
    <property type="entry name" value="Homeodomain"/>
    <property type="match status" value="1"/>
</dbReference>
<feature type="compositionally biased region" description="Polar residues" evidence="11">
    <location>
        <begin position="1"/>
        <end position="11"/>
    </location>
</feature>